<name>A0A9D4E9D3_DREPO</name>
<dbReference type="Proteomes" id="UP000828390">
    <property type="component" value="Unassembled WGS sequence"/>
</dbReference>
<dbReference type="AlphaFoldDB" id="A0A9D4E9D3"/>
<protein>
    <submittedName>
        <fullName evidence="1">Uncharacterized protein</fullName>
    </submittedName>
</protein>
<evidence type="ECO:0000313" key="1">
    <source>
        <dbReference type="EMBL" id="KAH3774970.1"/>
    </source>
</evidence>
<proteinExistence type="predicted"/>
<dbReference type="EMBL" id="JAIWYP010000009">
    <property type="protein sequence ID" value="KAH3774970.1"/>
    <property type="molecule type" value="Genomic_DNA"/>
</dbReference>
<evidence type="ECO:0000313" key="2">
    <source>
        <dbReference type="Proteomes" id="UP000828390"/>
    </source>
</evidence>
<dbReference type="SUPFAM" id="SSF56219">
    <property type="entry name" value="DNase I-like"/>
    <property type="match status" value="1"/>
</dbReference>
<reference evidence="1" key="1">
    <citation type="journal article" date="2019" name="bioRxiv">
        <title>The Genome of the Zebra Mussel, Dreissena polymorpha: A Resource for Invasive Species Research.</title>
        <authorList>
            <person name="McCartney M.A."/>
            <person name="Auch B."/>
            <person name="Kono T."/>
            <person name="Mallez S."/>
            <person name="Zhang Y."/>
            <person name="Obille A."/>
            <person name="Becker A."/>
            <person name="Abrahante J.E."/>
            <person name="Garbe J."/>
            <person name="Badalamenti J.P."/>
            <person name="Herman A."/>
            <person name="Mangelson H."/>
            <person name="Liachko I."/>
            <person name="Sullivan S."/>
            <person name="Sone E.D."/>
            <person name="Koren S."/>
            <person name="Silverstein K.A.T."/>
            <person name="Beckman K.B."/>
            <person name="Gohl D.M."/>
        </authorList>
    </citation>
    <scope>NUCLEOTIDE SEQUENCE</scope>
    <source>
        <strain evidence="1">Duluth1</strain>
        <tissue evidence="1">Whole animal</tissue>
    </source>
</reference>
<sequence length="101" mass="11246">MSSNPYDIPQKKNLRIMTINCRSVREKGAELQTALHYLKYDIVCATESCLKGVKPGKPPQNDAIQSCEIFPPNYNVYRNDRGTSGGGVFILAEKSITSIDH</sequence>
<dbReference type="Gene3D" id="3.60.10.10">
    <property type="entry name" value="Endonuclease/exonuclease/phosphatase"/>
    <property type="match status" value="1"/>
</dbReference>
<organism evidence="1 2">
    <name type="scientific">Dreissena polymorpha</name>
    <name type="common">Zebra mussel</name>
    <name type="synonym">Mytilus polymorpha</name>
    <dbReference type="NCBI Taxonomy" id="45954"/>
    <lineage>
        <taxon>Eukaryota</taxon>
        <taxon>Metazoa</taxon>
        <taxon>Spiralia</taxon>
        <taxon>Lophotrochozoa</taxon>
        <taxon>Mollusca</taxon>
        <taxon>Bivalvia</taxon>
        <taxon>Autobranchia</taxon>
        <taxon>Heteroconchia</taxon>
        <taxon>Euheterodonta</taxon>
        <taxon>Imparidentia</taxon>
        <taxon>Neoheterodontei</taxon>
        <taxon>Myida</taxon>
        <taxon>Dreissenoidea</taxon>
        <taxon>Dreissenidae</taxon>
        <taxon>Dreissena</taxon>
    </lineage>
</organism>
<dbReference type="InterPro" id="IPR036691">
    <property type="entry name" value="Endo/exonu/phosph_ase_sf"/>
</dbReference>
<keyword evidence="2" id="KW-1185">Reference proteome</keyword>
<gene>
    <name evidence="1" type="ORF">DPMN_176365</name>
</gene>
<reference evidence="1" key="2">
    <citation type="submission" date="2020-11" db="EMBL/GenBank/DDBJ databases">
        <authorList>
            <person name="McCartney M.A."/>
            <person name="Auch B."/>
            <person name="Kono T."/>
            <person name="Mallez S."/>
            <person name="Becker A."/>
            <person name="Gohl D.M."/>
            <person name="Silverstein K.A.T."/>
            <person name="Koren S."/>
            <person name="Bechman K.B."/>
            <person name="Herman A."/>
            <person name="Abrahante J.E."/>
            <person name="Garbe J."/>
        </authorList>
    </citation>
    <scope>NUCLEOTIDE SEQUENCE</scope>
    <source>
        <strain evidence="1">Duluth1</strain>
        <tissue evidence="1">Whole animal</tissue>
    </source>
</reference>
<accession>A0A9D4E9D3</accession>
<comment type="caution">
    <text evidence="1">The sequence shown here is derived from an EMBL/GenBank/DDBJ whole genome shotgun (WGS) entry which is preliminary data.</text>
</comment>